<dbReference type="PANTHER" id="PTHR43400:SF10">
    <property type="entry name" value="3-OXOSTEROID 1-DEHYDROGENASE"/>
    <property type="match status" value="1"/>
</dbReference>
<dbReference type="GO" id="GO:0016491">
    <property type="term" value="F:oxidoreductase activity"/>
    <property type="evidence" value="ECO:0007669"/>
    <property type="project" value="UniProtKB-KW"/>
</dbReference>
<evidence type="ECO:0000256" key="3">
    <source>
        <dbReference type="ARBA" id="ARBA00022827"/>
    </source>
</evidence>
<dbReference type="PANTHER" id="PTHR43400">
    <property type="entry name" value="FUMARATE REDUCTASE"/>
    <property type="match status" value="1"/>
</dbReference>
<dbReference type="Pfam" id="PF00890">
    <property type="entry name" value="FAD_binding_2"/>
    <property type="match status" value="1"/>
</dbReference>
<dbReference type="Gene3D" id="3.90.700.10">
    <property type="entry name" value="Succinate dehydrogenase/fumarate reductase flavoprotein, catalytic domain"/>
    <property type="match status" value="1"/>
</dbReference>
<dbReference type="EMBL" id="SMAJ01000013">
    <property type="protein sequence ID" value="TCT04055.1"/>
    <property type="molecule type" value="Genomic_DNA"/>
</dbReference>
<evidence type="ECO:0000256" key="1">
    <source>
        <dbReference type="ARBA" id="ARBA00001974"/>
    </source>
</evidence>
<dbReference type="Gene3D" id="3.50.50.60">
    <property type="entry name" value="FAD/NAD(P)-binding domain"/>
    <property type="match status" value="1"/>
</dbReference>
<name>A0A4R3LZ57_9BURK</name>
<comment type="caution">
    <text evidence="6">The sequence shown here is derived from an EMBL/GenBank/DDBJ whole genome shotgun (WGS) entry which is preliminary data.</text>
</comment>
<comment type="cofactor">
    <cofactor evidence="1">
        <name>FAD</name>
        <dbReference type="ChEBI" id="CHEBI:57692"/>
    </cofactor>
</comment>
<keyword evidence="4" id="KW-0560">Oxidoreductase</keyword>
<dbReference type="PRINTS" id="PR00411">
    <property type="entry name" value="PNDRDTASEI"/>
</dbReference>
<accession>A0A4R3LZ57</accession>
<keyword evidence="3" id="KW-0274">FAD</keyword>
<dbReference type="GO" id="GO:0008202">
    <property type="term" value="P:steroid metabolic process"/>
    <property type="evidence" value="ECO:0007669"/>
    <property type="project" value="UniProtKB-ARBA"/>
</dbReference>
<organism evidence="6 7">
    <name type="scientific">Paralcaligenes ureilyticus</name>
    <dbReference type="NCBI Taxonomy" id="627131"/>
    <lineage>
        <taxon>Bacteria</taxon>
        <taxon>Pseudomonadati</taxon>
        <taxon>Pseudomonadota</taxon>
        <taxon>Betaproteobacteria</taxon>
        <taxon>Burkholderiales</taxon>
        <taxon>Alcaligenaceae</taxon>
        <taxon>Paralcaligenes</taxon>
    </lineage>
</organism>
<dbReference type="RefSeq" id="WP_243700932.1">
    <property type="nucleotide sequence ID" value="NZ_SMAJ01000013.1"/>
</dbReference>
<evidence type="ECO:0000256" key="4">
    <source>
        <dbReference type="ARBA" id="ARBA00023002"/>
    </source>
</evidence>
<feature type="domain" description="FAD-dependent oxidoreductase 2 FAD-binding" evidence="5">
    <location>
        <begin position="13"/>
        <end position="429"/>
    </location>
</feature>
<dbReference type="InterPro" id="IPR027477">
    <property type="entry name" value="Succ_DH/fumarate_Rdtase_cat_sf"/>
</dbReference>
<protein>
    <submittedName>
        <fullName evidence="6">Fumarate reductase flavoprotein subunit</fullName>
    </submittedName>
</protein>
<keyword evidence="2" id="KW-0285">Flavoprotein</keyword>
<dbReference type="InterPro" id="IPR003953">
    <property type="entry name" value="FAD-dep_OxRdtase_2_FAD-bd"/>
</dbReference>
<dbReference type="SUPFAM" id="SSF56425">
    <property type="entry name" value="Succinate dehydrogenase/fumarate reductase flavoprotein, catalytic domain"/>
    <property type="match status" value="1"/>
</dbReference>
<evidence type="ECO:0000313" key="6">
    <source>
        <dbReference type="EMBL" id="TCT04055.1"/>
    </source>
</evidence>
<proteinExistence type="predicted"/>
<evidence type="ECO:0000256" key="2">
    <source>
        <dbReference type="ARBA" id="ARBA00022630"/>
    </source>
</evidence>
<evidence type="ECO:0000313" key="7">
    <source>
        <dbReference type="Proteomes" id="UP000295525"/>
    </source>
</evidence>
<reference evidence="6 7" key="1">
    <citation type="submission" date="2019-03" db="EMBL/GenBank/DDBJ databases">
        <title>Genomic Encyclopedia of Type Strains, Phase IV (KMG-IV): sequencing the most valuable type-strain genomes for metagenomic binning, comparative biology and taxonomic classification.</title>
        <authorList>
            <person name="Goeker M."/>
        </authorList>
    </citation>
    <scope>NUCLEOTIDE SEQUENCE [LARGE SCALE GENOMIC DNA]</scope>
    <source>
        <strain evidence="6 7">DSM 24591</strain>
    </source>
</reference>
<evidence type="ECO:0000259" key="5">
    <source>
        <dbReference type="Pfam" id="PF00890"/>
    </source>
</evidence>
<dbReference type="InterPro" id="IPR036188">
    <property type="entry name" value="FAD/NAD-bd_sf"/>
</dbReference>
<keyword evidence="7" id="KW-1185">Reference proteome</keyword>
<gene>
    <name evidence="6" type="ORF">EDC26_11332</name>
</gene>
<dbReference type="Proteomes" id="UP000295525">
    <property type="component" value="Unassembled WGS sequence"/>
</dbReference>
<dbReference type="AlphaFoldDB" id="A0A4R3LZ57"/>
<sequence length="469" mass="48604">MDKNENAWDMEVDVLVVGAGGCGLAAAIAAHDEGADVAIVEKMDRPGGNTSLSTGSVPGAGSRFQRAAGIADSAQTMVDDLRRIAGEHDLPDVSRALVSISAELCEWLVDRVGVRLSLITDYCHVGHSVPRLHAPVSRRGQDLMDDLLAAVAQRDIPLAVGNPVQSLLRSQQGRVMGVLVAGKGVQTSRIKASKIILACNGFAGNRALVKEFCPEIAGAEYFGALGSTGEAVGWGRELDAGLANMQAYQGYAAVAYPHGSLLSWTTIEKGGILVNAAGERFGNEDLGYSAYARQVLAQQTPVFAIFDERIKTIASKEEEFRELADHGGIKSAATVAELAASFNLPAAALARTVDAYTMAAGAQGDDVFGRRKFGMAPLQGPFWICRVTPGLFHTQGGLAIDAAGRVLKADGEPIPNLFAGGGAAGGISGRAGAAGYASGNGLLCALGLGYLGGRAAAGELRAAFKREPS</sequence>
<dbReference type="SUPFAM" id="SSF51905">
    <property type="entry name" value="FAD/NAD(P)-binding domain"/>
    <property type="match status" value="1"/>
</dbReference>
<dbReference type="InterPro" id="IPR050315">
    <property type="entry name" value="FAD-oxidoreductase_2"/>
</dbReference>